<keyword evidence="3" id="KW-1185">Reference proteome</keyword>
<dbReference type="EMBL" id="JABACI010000002">
    <property type="protein sequence ID" value="NLP83864.1"/>
    <property type="molecule type" value="Genomic_DNA"/>
</dbReference>
<evidence type="ECO:0000313" key="2">
    <source>
        <dbReference type="EMBL" id="NLP83864.1"/>
    </source>
</evidence>
<protein>
    <submittedName>
        <fullName evidence="2">Histidine kinase</fullName>
    </submittedName>
</protein>
<organism evidence="2 3">
    <name type="scientific">Microbacterium salsuginis</name>
    <dbReference type="NCBI Taxonomy" id="2722803"/>
    <lineage>
        <taxon>Bacteria</taxon>
        <taxon>Bacillati</taxon>
        <taxon>Actinomycetota</taxon>
        <taxon>Actinomycetes</taxon>
        <taxon>Micrococcales</taxon>
        <taxon>Microbacteriaceae</taxon>
        <taxon>Microbacterium</taxon>
    </lineage>
</organism>
<evidence type="ECO:0000313" key="3">
    <source>
        <dbReference type="Proteomes" id="UP001429745"/>
    </source>
</evidence>
<sequence length="131" mass="13035">MRTNVSGRVAAVLVILEGLGVLVLAVWQLVALFSGDTGSIESAIALVVLTVVGAAAVLAFGVATWREQSWGRSGAIVTQLLILAVALGAATGAYADPGIALVLAVPAVVVLVLLVLAVREAGRAARGGGPV</sequence>
<name>A0ABX1KA26_9MICO</name>
<keyword evidence="2" id="KW-0418">Kinase</keyword>
<comment type="caution">
    <text evidence="2">The sequence shown here is derived from an EMBL/GenBank/DDBJ whole genome shotgun (WGS) entry which is preliminary data.</text>
</comment>
<dbReference type="Proteomes" id="UP001429745">
    <property type="component" value="Unassembled WGS sequence"/>
</dbReference>
<keyword evidence="1" id="KW-1133">Transmembrane helix</keyword>
<reference evidence="2 3" key="1">
    <citation type="submission" date="2020-04" db="EMBL/GenBank/DDBJ databases">
        <title>CFH 90308 Microbacterium sp.</title>
        <authorList>
            <person name="Nie G."/>
            <person name="Ming H."/>
            <person name="Xia T."/>
        </authorList>
    </citation>
    <scope>NUCLEOTIDE SEQUENCE [LARGE SCALE GENOMIC DNA]</scope>
    <source>
        <strain evidence="2 3">CFH 90308</strain>
    </source>
</reference>
<feature type="transmembrane region" description="Helical" evidence="1">
    <location>
        <begin position="9"/>
        <end position="30"/>
    </location>
</feature>
<keyword evidence="1" id="KW-0812">Transmembrane</keyword>
<keyword evidence="1" id="KW-0472">Membrane</keyword>
<feature type="transmembrane region" description="Helical" evidence="1">
    <location>
        <begin position="42"/>
        <end position="63"/>
    </location>
</feature>
<proteinExistence type="predicted"/>
<accession>A0ABX1KA26</accession>
<evidence type="ECO:0000256" key="1">
    <source>
        <dbReference type="SAM" id="Phobius"/>
    </source>
</evidence>
<feature type="transmembrane region" description="Helical" evidence="1">
    <location>
        <begin position="99"/>
        <end position="118"/>
    </location>
</feature>
<keyword evidence="2" id="KW-0808">Transferase</keyword>
<feature type="transmembrane region" description="Helical" evidence="1">
    <location>
        <begin position="75"/>
        <end position="93"/>
    </location>
</feature>
<gene>
    <name evidence="2" type="ORF">HF576_08395</name>
</gene>
<dbReference type="GO" id="GO:0016301">
    <property type="term" value="F:kinase activity"/>
    <property type="evidence" value="ECO:0007669"/>
    <property type="project" value="UniProtKB-KW"/>
</dbReference>